<sequence>MGNLFGKRRRQSDPGDEKITDADRAILDLKNQKDQLTIHKRKLAALIPKDVEAAKKMIAEGRKQLALLALRKKKHHEKLVQDCENHLMMVEEMIGRVEMQQLESVTVSALAAGNTAVKKYREEVTVDYVANLVDESEEGRLHVQEIDAELARAGVTADDSAVLEELRQIEELEALNEVDKLPSVPAAPVGEGEQTATAQEAEAGKETEKEPVKANQKAEKEKAKQPVALPG</sequence>
<evidence type="ECO:0008006" key="9">
    <source>
        <dbReference type="Google" id="ProtNLM"/>
    </source>
</evidence>
<reference evidence="8" key="1">
    <citation type="submission" date="2014-11" db="EMBL/GenBank/DDBJ databases">
        <authorList>
            <person name="Otto D Thomas"/>
            <person name="Naeem Raeece"/>
        </authorList>
    </citation>
    <scope>NUCLEOTIDE SEQUENCE</scope>
</reference>
<dbReference type="InterPro" id="IPR005024">
    <property type="entry name" value="Snf7_fam"/>
</dbReference>
<evidence type="ECO:0000256" key="6">
    <source>
        <dbReference type="ARBA" id="ARBA00023136"/>
    </source>
</evidence>
<dbReference type="GO" id="GO:0000815">
    <property type="term" value="C:ESCRT III complex"/>
    <property type="evidence" value="ECO:0007669"/>
    <property type="project" value="TreeGrafter"/>
</dbReference>
<dbReference type="Gene3D" id="1.10.287.1060">
    <property type="entry name" value="ESAT-6-like"/>
    <property type="match status" value="1"/>
</dbReference>
<feature type="region of interest" description="Disordered" evidence="7">
    <location>
        <begin position="180"/>
        <end position="231"/>
    </location>
</feature>
<evidence type="ECO:0000256" key="4">
    <source>
        <dbReference type="ARBA" id="ARBA00022753"/>
    </source>
</evidence>
<dbReference type="VEuPathDB" id="CryptoDB:Cvel_18620"/>
<protein>
    <recommendedName>
        <fullName evidence="9">Charged multivesicular body protein 6</fullName>
    </recommendedName>
</protein>
<keyword evidence="3" id="KW-0813">Transport</keyword>
<evidence type="ECO:0000256" key="5">
    <source>
        <dbReference type="ARBA" id="ARBA00022927"/>
    </source>
</evidence>
<dbReference type="GO" id="GO:0015031">
    <property type="term" value="P:protein transport"/>
    <property type="evidence" value="ECO:0007669"/>
    <property type="project" value="UniProtKB-KW"/>
</dbReference>
<comment type="subcellular location">
    <subcellularLocation>
        <location evidence="1">Endosome membrane</location>
    </subcellularLocation>
</comment>
<keyword evidence="6" id="KW-0472">Membrane</keyword>
<dbReference type="AlphaFoldDB" id="A0A0G4FT67"/>
<evidence type="ECO:0000256" key="7">
    <source>
        <dbReference type="SAM" id="MobiDB-lite"/>
    </source>
</evidence>
<dbReference type="EMBL" id="CDMZ01000611">
    <property type="protein sequence ID" value="CEM17879.1"/>
    <property type="molecule type" value="Genomic_DNA"/>
</dbReference>
<feature type="compositionally biased region" description="Low complexity" evidence="7">
    <location>
        <begin position="190"/>
        <end position="201"/>
    </location>
</feature>
<proteinExistence type="inferred from homology"/>
<dbReference type="GO" id="GO:0006900">
    <property type="term" value="P:vesicle budding from membrane"/>
    <property type="evidence" value="ECO:0007669"/>
    <property type="project" value="TreeGrafter"/>
</dbReference>
<dbReference type="PANTHER" id="PTHR22761:SF5">
    <property type="entry name" value="CHARGED MULTIVESICULAR BODY PROTEIN 6"/>
    <property type="match status" value="1"/>
</dbReference>
<evidence type="ECO:0000256" key="2">
    <source>
        <dbReference type="ARBA" id="ARBA00006190"/>
    </source>
</evidence>
<feature type="compositionally biased region" description="Basic and acidic residues" evidence="7">
    <location>
        <begin position="202"/>
        <end position="224"/>
    </location>
</feature>
<keyword evidence="5" id="KW-0653">Protein transport</keyword>
<comment type="similarity">
    <text evidence="2">Belongs to the SNF7 family.</text>
</comment>
<keyword evidence="4" id="KW-0967">Endosome</keyword>
<name>A0A0G4FT67_9ALVE</name>
<dbReference type="GO" id="GO:0005771">
    <property type="term" value="C:multivesicular body"/>
    <property type="evidence" value="ECO:0007669"/>
    <property type="project" value="TreeGrafter"/>
</dbReference>
<evidence type="ECO:0000313" key="8">
    <source>
        <dbReference type="EMBL" id="CEM17879.1"/>
    </source>
</evidence>
<dbReference type="Pfam" id="PF03357">
    <property type="entry name" value="Snf7"/>
    <property type="match status" value="1"/>
</dbReference>
<gene>
    <name evidence="8" type="ORF">Cvel_18620</name>
</gene>
<organism evidence="8">
    <name type="scientific">Chromera velia CCMP2878</name>
    <dbReference type="NCBI Taxonomy" id="1169474"/>
    <lineage>
        <taxon>Eukaryota</taxon>
        <taxon>Sar</taxon>
        <taxon>Alveolata</taxon>
        <taxon>Colpodellida</taxon>
        <taxon>Chromeraceae</taxon>
        <taxon>Chromera</taxon>
    </lineage>
</organism>
<dbReference type="GO" id="GO:0032511">
    <property type="term" value="P:late endosome to vacuole transport via multivesicular body sorting pathway"/>
    <property type="evidence" value="ECO:0007669"/>
    <property type="project" value="TreeGrafter"/>
</dbReference>
<evidence type="ECO:0000256" key="1">
    <source>
        <dbReference type="ARBA" id="ARBA00004608"/>
    </source>
</evidence>
<evidence type="ECO:0000256" key="3">
    <source>
        <dbReference type="ARBA" id="ARBA00022448"/>
    </source>
</evidence>
<dbReference type="PANTHER" id="PTHR22761">
    <property type="entry name" value="CHARGED MULTIVESICULAR BODY PROTEIN"/>
    <property type="match status" value="1"/>
</dbReference>
<accession>A0A0G4FT67</accession>